<evidence type="ECO:0000256" key="1">
    <source>
        <dbReference type="SAM" id="Phobius"/>
    </source>
</evidence>
<protein>
    <submittedName>
        <fullName evidence="2">Uncharacterized protein</fullName>
    </submittedName>
</protein>
<gene>
    <name evidence="2" type="ORF">HMPREF0634_0292</name>
</gene>
<dbReference type="EMBL" id="ADGQ01000051">
    <property type="protein sequence ID" value="EFM64704.1"/>
    <property type="molecule type" value="Genomic_DNA"/>
</dbReference>
<keyword evidence="1" id="KW-0472">Membrane</keyword>
<comment type="caution">
    <text evidence="2">The sequence shown here is derived from an EMBL/GenBank/DDBJ whole genome shotgun (WGS) entry which is preliminary data.</text>
</comment>
<organism evidence="2 3">
    <name type="scientific">Peptostreptococcus stomatis DSM 17678</name>
    <dbReference type="NCBI Taxonomy" id="596315"/>
    <lineage>
        <taxon>Bacteria</taxon>
        <taxon>Bacillati</taxon>
        <taxon>Bacillota</taxon>
        <taxon>Clostridia</taxon>
        <taxon>Peptostreptococcales</taxon>
        <taxon>Peptostreptococcaceae</taxon>
        <taxon>Peptostreptococcus</taxon>
    </lineage>
</organism>
<dbReference type="AlphaFoldDB" id="E0E331"/>
<feature type="transmembrane region" description="Helical" evidence="1">
    <location>
        <begin position="32"/>
        <end position="55"/>
    </location>
</feature>
<sequence>MMSLKLPFFVIKAPFRTFSVFFYFCKLILKKNILYFLFINNIIILFLLSCQGFFYKYIKTFTFIFSPLSKKYFFNFR</sequence>
<name>E0E331_9FIRM</name>
<evidence type="ECO:0000313" key="3">
    <source>
        <dbReference type="Proteomes" id="UP000003244"/>
    </source>
</evidence>
<reference evidence="2 3" key="1">
    <citation type="submission" date="2010-08" db="EMBL/GenBank/DDBJ databases">
        <authorList>
            <person name="Harkins D.M."/>
            <person name="Madupu R."/>
            <person name="Durkin A.S."/>
            <person name="Torralba M."/>
            <person name="Methe B."/>
            <person name="Sutton G.G."/>
            <person name="Nelson K.E."/>
        </authorList>
    </citation>
    <scope>NUCLEOTIDE SEQUENCE [LARGE SCALE GENOMIC DNA]</scope>
    <source>
        <strain evidence="2 3">DSM 17678</strain>
    </source>
</reference>
<evidence type="ECO:0000313" key="2">
    <source>
        <dbReference type="EMBL" id="EFM64704.1"/>
    </source>
</evidence>
<keyword evidence="3" id="KW-1185">Reference proteome</keyword>
<keyword evidence="1" id="KW-0812">Transmembrane</keyword>
<dbReference type="Proteomes" id="UP000003244">
    <property type="component" value="Unassembled WGS sequence"/>
</dbReference>
<keyword evidence="1" id="KW-1133">Transmembrane helix</keyword>
<accession>E0E331</accession>
<proteinExistence type="predicted"/>